<organism evidence="6 7">
    <name type="scientific">Periophthalmus magnuspinnatus</name>
    <dbReference type="NCBI Taxonomy" id="409849"/>
    <lineage>
        <taxon>Eukaryota</taxon>
        <taxon>Metazoa</taxon>
        <taxon>Chordata</taxon>
        <taxon>Craniata</taxon>
        <taxon>Vertebrata</taxon>
        <taxon>Euteleostomi</taxon>
        <taxon>Actinopterygii</taxon>
        <taxon>Neopterygii</taxon>
        <taxon>Teleostei</taxon>
        <taxon>Neoteleostei</taxon>
        <taxon>Acanthomorphata</taxon>
        <taxon>Gobiaria</taxon>
        <taxon>Gobiiformes</taxon>
        <taxon>Gobioidei</taxon>
        <taxon>Gobiidae</taxon>
        <taxon>Oxudercinae</taxon>
        <taxon>Periophthalmus</taxon>
    </lineage>
</organism>
<dbReference type="InterPro" id="IPR012674">
    <property type="entry name" value="Calycin"/>
</dbReference>
<accession>A0A3B3ZDQ2</accession>
<keyword evidence="3 5" id="KW-0732">Signal</keyword>
<sequence length="189" mass="21451">MIFTFVIFFLGSLHHGQTAPPNCRELVRPLDHALPQDVEGKWTLVAGGLNNTALLERFKTRHSAFMKFVAINSTRMHFSRASLVNESCHYSKSDITLTGSGFEYAEFNITMIFLRTTCPDCLVILFEKRDGGTVPLYLFSRRREVDADELEEFKTQVECLKMPHVAVMDPTKELCPEQYGEEPTQAPTA</sequence>
<reference evidence="6" key="2">
    <citation type="submission" date="2025-09" db="UniProtKB">
        <authorList>
            <consortium name="Ensembl"/>
        </authorList>
    </citation>
    <scope>IDENTIFICATION</scope>
</reference>
<dbReference type="SUPFAM" id="SSF50814">
    <property type="entry name" value="Lipocalins"/>
    <property type="match status" value="1"/>
</dbReference>
<evidence type="ECO:0000256" key="2">
    <source>
        <dbReference type="ARBA" id="ARBA00022525"/>
    </source>
</evidence>
<comment type="subcellular location">
    <subcellularLocation>
        <location evidence="1">Secreted</location>
    </subcellularLocation>
</comment>
<name>A0A3B3ZDQ2_9GOBI</name>
<dbReference type="PANTHER" id="PTHR11967">
    <property type="entry name" value="ALPHA-1-ACID GLYCOPROTEIN"/>
    <property type="match status" value="1"/>
</dbReference>
<evidence type="ECO:0000256" key="4">
    <source>
        <dbReference type="ARBA" id="ARBA00023180"/>
    </source>
</evidence>
<dbReference type="PANTHER" id="PTHR11967:SF2">
    <property type="entry name" value="ALPHA-1-ACID GLYCOPROTEIN 1"/>
    <property type="match status" value="1"/>
</dbReference>
<evidence type="ECO:0000256" key="1">
    <source>
        <dbReference type="ARBA" id="ARBA00004613"/>
    </source>
</evidence>
<dbReference type="Gene3D" id="2.40.128.20">
    <property type="match status" value="1"/>
</dbReference>
<keyword evidence="4" id="KW-0325">Glycoprotein</keyword>
<keyword evidence="7" id="KW-1185">Reference proteome</keyword>
<keyword evidence="2" id="KW-0964">Secreted</keyword>
<evidence type="ECO:0000313" key="7">
    <source>
        <dbReference type="Proteomes" id="UP000261520"/>
    </source>
</evidence>
<reference evidence="6" key="1">
    <citation type="submission" date="2025-08" db="UniProtKB">
        <authorList>
            <consortium name="Ensembl"/>
        </authorList>
    </citation>
    <scope>IDENTIFICATION</scope>
</reference>
<evidence type="ECO:0000256" key="5">
    <source>
        <dbReference type="SAM" id="SignalP"/>
    </source>
</evidence>
<evidence type="ECO:0000313" key="6">
    <source>
        <dbReference type="Ensembl" id="ENSPMGP00000002755.1"/>
    </source>
</evidence>
<protein>
    <recommendedName>
        <fullName evidence="8">Apolipoprotein M</fullName>
    </recommendedName>
</protein>
<dbReference type="AlphaFoldDB" id="A0A3B3ZDQ2"/>
<dbReference type="GO" id="GO:0005576">
    <property type="term" value="C:extracellular region"/>
    <property type="evidence" value="ECO:0007669"/>
    <property type="project" value="UniProtKB-SubCell"/>
</dbReference>
<feature type="chain" id="PRO_5017310812" description="Apolipoprotein M" evidence="5">
    <location>
        <begin position="19"/>
        <end position="189"/>
    </location>
</feature>
<evidence type="ECO:0008006" key="8">
    <source>
        <dbReference type="Google" id="ProtNLM"/>
    </source>
</evidence>
<evidence type="ECO:0000256" key="3">
    <source>
        <dbReference type="ARBA" id="ARBA00022729"/>
    </source>
</evidence>
<proteinExistence type="predicted"/>
<dbReference type="Ensembl" id="ENSPMGT00000002916.1">
    <property type="protein sequence ID" value="ENSPMGP00000002755.1"/>
    <property type="gene ID" value="ENSPMGG00000002403.1"/>
</dbReference>
<feature type="signal peptide" evidence="5">
    <location>
        <begin position="1"/>
        <end position="18"/>
    </location>
</feature>
<dbReference type="Proteomes" id="UP000261520">
    <property type="component" value="Unplaced"/>
</dbReference>